<keyword evidence="4" id="KW-1185">Reference proteome</keyword>
<reference evidence="3 4" key="1">
    <citation type="submission" date="2019-06" db="EMBL/GenBank/DDBJ databases">
        <title>Sequencing the genomes of 1000 actinobacteria strains.</title>
        <authorList>
            <person name="Klenk H.-P."/>
        </authorList>
    </citation>
    <scope>NUCLEOTIDE SEQUENCE [LARGE SCALE GENOMIC DNA]</scope>
    <source>
        <strain evidence="3 4">DSM 43866</strain>
    </source>
</reference>
<dbReference type="AlphaFoldDB" id="A0A561WPA5"/>
<gene>
    <name evidence="3" type="ORF">FHX34_101659</name>
</gene>
<evidence type="ECO:0000313" key="4">
    <source>
        <dbReference type="Proteomes" id="UP000320239"/>
    </source>
</evidence>
<dbReference type="EMBL" id="VIWY01000001">
    <property type="protein sequence ID" value="TWG25687.1"/>
    <property type="molecule type" value="Genomic_DNA"/>
</dbReference>
<dbReference type="RefSeq" id="WP_187645858.1">
    <property type="nucleotide sequence ID" value="NZ_BOMX01000014.1"/>
</dbReference>
<protein>
    <submittedName>
        <fullName evidence="3">Uncharacterized protein</fullName>
    </submittedName>
</protein>
<sequence length="107" mass="10833">MRINTTLMRPSMLPSAVCAPSVLLPAAAVPAALPAAERVPAPQVHQVLSPSQAELGEWAAERVLAGGVKGSTGTTSINGTTGFMGNDSISGKRYTDGGGVPPRGRPV</sequence>
<feature type="signal peptide" evidence="2">
    <location>
        <begin position="1"/>
        <end position="31"/>
    </location>
</feature>
<evidence type="ECO:0000256" key="1">
    <source>
        <dbReference type="SAM" id="MobiDB-lite"/>
    </source>
</evidence>
<evidence type="ECO:0000313" key="3">
    <source>
        <dbReference type="EMBL" id="TWG25687.1"/>
    </source>
</evidence>
<feature type="region of interest" description="Disordered" evidence="1">
    <location>
        <begin position="76"/>
        <end position="107"/>
    </location>
</feature>
<organism evidence="3 4">
    <name type="scientific">Actinoplanes teichomyceticus</name>
    <dbReference type="NCBI Taxonomy" id="1867"/>
    <lineage>
        <taxon>Bacteria</taxon>
        <taxon>Bacillati</taxon>
        <taxon>Actinomycetota</taxon>
        <taxon>Actinomycetes</taxon>
        <taxon>Micromonosporales</taxon>
        <taxon>Micromonosporaceae</taxon>
        <taxon>Actinoplanes</taxon>
    </lineage>
</organism>
<name>A0A561WPA5_ACTTI</name>
<keyword evidence="2" id="KW-0732">Signal</keyword>
<feature type="chain" id="PRO_5039444703" evidence="2">
    <location>
        <begin position="32"/>
        <end position="107"/>
    </location>
</feature>
<dbReference type="Proteomes" id="UP000320239">
    <property type="component" value="Unassembled WGS sequence"/>
</dbReference>
<evidence type="ECO:0000256" key="2">
    <source>
        <dbReference type="SAM" id="SignalP"/>
    </source>
</evidence>
<proteinExistence type="predicted"/>
<accession>A0A561WPA5</accession>
<comment type="caution">
    <text evidence="3">The sequence shown here is derived from an EMBL/GenBank/DDBJ whole genome shotgun (WGS) entry which is preliminary data.</text>
</comment>